<protein>
    <submittedName>
        <fullName evidence="2">Trans-sialidase, putative</fullName>
    </submittedName>
</protein>
<evidence type="ECO:0000313" key="2">
    <source>
        <dbReference type="EMBL" id="EKF32281.1"/>
    </source>
</evidence>
<organism evidence="2 3">
    <name type="scientific">Trypanosoma cruzi marinkellei</name>
    <dbReference type="NCBI Taxonomy" id="85056"/>
    <lineage>
        <taxon>Eukaryota</taxon>
        <taxon>Discoba</taxon>
        <taxon>Euglenozoa</taxon>
        <taxon>Kinetoplastea</taxon>
        <taxon>Metakinetoplastina</taxon>
        <taxon>Trypanosomatida</taxon>
        <taxon>Trypanosomatidae</taxon>
        <taxon>Trypanosoma</taxon>
        <taxon>Schizotrypanum</taxon>
    </lineage>
</organism>
<dbReference type="Proteomes" id="UP000007350">
    <property type="component" value="Unassembled WGS sequence"/>
</dbReference>
<feature type="domain" description="Trans-sialidase C-terminal" evidence="1">
    <location>
        <begin position="1"/>
        <end position="83"/>
    </location>
</feature>
<sequence>MVSIDGVPKEGSIPVMGLRAGSKGENNLWSCHTTRRRTGRCCAVVKRSSWTAALLGAEKTQHVVILVRNGNQSSAYVDGKRVGWGCAMC</sequence>
<accession>K2NBL4</accession>
<dbReference type="SUPFAM" id="SSF49899">
    <property type="entry name" value="Concanavalin A-like lectins/glucanases"/>
    <property type="match status" value="1"/>
</dbReference>
<proteinExistence type="predicted"/>
<dbReference type="Gene3D" id="2.60.120.200">
    <property type="match status" value="1"/>
</dbReference>
<dbReference type="EMBL" id="AHKC01009963">
    <property type="protein sequence ID" value="EKF32281.1"/>
    <property type="molecule type" value="Genomic_DNA"/>
</dbReference>
<dbReference type="InterPro" id="IPR055239">
    <property type="entry name" value="TS_C"/>
</dbReference>
<keyword evidence="3" id="KW-1185">Reference proteome</keyword>
<name>K2NBL4_TRYCR</name>
<gene>
    <name evidence="2" type="ORF">MOQ_003872</name>
</gene>
<reference evidence="2 3" key="1">
    <citation type="journal article" date="2012" name="BMC Genomics">
        <title>Comparative genomic analysis of human infective Trypanosoma cruzi lineages with the bat-restricted subspecies T. cruzi marinkellei.</title>
        <authorList>
            <person name="Franzen O."/>
            <person name="Talavera-Lopez C."/>
            <person name="Ochaya S."/>
            <person name="Butler C.E."/>
            <person name="Messenger L.A."/>
            <person name="Lewis M.D."/>
            <person name="Llewellyn M.S."/>
            <person name="Marinkelle C.J."/>
            <person name="Tyler K.M."/>
            <person name="Miles M.A."/>
            <person name="Andersson B."/>
        </authorList>
    </citation>
    <scope>NUCLEOTIDE SEQUENCE [LARGE SCALE GENOMIC DNA]</scope>
    <source>
        <strain evidence="2 3">B7</strain>
    </source>
</reference>
<evidence type="ECO:0000313" key="3">
    <source>
        <dbReference type="Proteomes" id="UP000007350"/>
    </source>
</evidence>
<comment type="caution">
    <text evidence="2">The sequence shown here is derived from an EMBL/GenBank/DDBJ whole genome shotgun (WGS) entry which is preliminary data.</text>
</comment>
<dbReference type="Pfam" id="PF22925">
    <property type="entry name" value="TS_C"/>
    <property type="match status" value="1"/>
</dbReference>
<feature type="non-terminal residue" evidence="2">
    <location>
        <position position="89"/>
    </location>
</feature>
<dbReference type="InterPro" id="IPR013320">
    <property type="entry name" value="ConA-like_dom_sf"/>
</dbReference>
<evidence type="ECO:0000259" key="1">
    <source>
        <dbReference type="Pfam" id="PF22925"/>
    </source>
</evidence>
<dbReference type="AlphaFoldDB" id="K2NBL4"/>